<gene>
    <name evidence="2" type="ORF">I79_017009</name>
</gene>
<reference evidence="3" key="1">
    <citation type="journal article" date="2011" name="Nat. Biotechnol.">
        <title>The genomic sequence of the Chinese hamster ovary (CHO)-K1 cell line.</title>
        <authorList>
            <person name="Xu X."/>
            <person name="Nagarajan H."/>
            <person name="Lewis N.E."/>
            <person name="Pan S."/>
            <person name="Cai Z."/>
            <person name="Liu X."/>
            <person name="Chen W."/>
            <person name="Xie M."/>
            <person name="Wang W."/>
            <person name="Hammond S."/>
            <person name="Andersen M.R."/>
            <person name="Neff N."/>
            <person name="Passarelli B."/>
            <person name="Koh W."/>
            <person name="Fan H.C."/>
            <person name="Wang J."/>
            <person name="Gui Y."/>
            <person name="Lee K.H."/>
            <person name="Betenbaugh M.J."/>
            <person name="Quake S.R."/>
            <person name="Famili I."/>
            <person name="Palsson B.O."/>
            <person name="Wang J."/>
        </authorList>
    </citation>
    <scope>NUCLEOTIDE SEQUENCE [LARGE SCALE GENOMIC DNA]</scope>
    <source>
        <strain evidence="3">CHO K1 cell line</strain>
    </source>
</reference>
<protein>
    <submittedName>
        <fullName evidence="2">Uncharacterized protein</fullName>
    </submittedName>
</protein>
<feature type="region of interest" description="Disordered" evidence="1">
    <location>
        <begin position="48"/>
        <end position="68"/>
    </location>
</feature>
<proteinExistence type="predicted"/>
<accession>G3I0W7</accession>
<dbReference type="EMBL" id="JH001034">
    <property type="protein sequence ID" value="EGW13639.1"/>
    <property type="molecule type" value="Genomic_DNA"/>
</dbReference>
<sequence>MLLLPPRLQLCTTPRSVLLELLRLALLGSGGGLLQVADFLLNPQEEGRVPGSCEGPHLPTRTPVPLRRTSRSNYLPKASLSTVTLEAGRGNTSPAHRCVLLFSRVPLRLTAVKVE</sequence>
<dbReference type="Proteomes" id="UP000001075">
    <property type="component" value="Unassembled WGS sequence"/>
</dbReference>
<evidence type="ECO:0000313" key="2">
    <source>
        <dbReference type="EMBL" id="EGW13639.1"/>
    </source>
</evidence>
<name>G3I0W7_CRIGR</name>
<organism evidence="2 3">
    <name type="scientific">Cricetulus griseus</name>
    <name type="common">Chinese hamster</name>
    <name type="synonym">Cricetulus barabensis griseus</name>
    <dbReference type="NCBI Taxonomy" id="10029"/>
    <lineage>
        <taxon>Eukaryota</taxon>
        <taxon>Metazoa</taxon>
        <taxon>Chordata</taxon>
        <taxon>Craniata</taxon>
        <taxon>Vertebrata</taxon>
        <taxon>Euteleostomi</taxon>
        <taxon>Mammalia</taxon>
        <taxon>Eutheria</taxon>
        <taxon>Euarchontoglires</taxon>
        <taxon>Glires</taxon>
        <taxon>Rodentia</taxon>
        <taxon>Myomorpha</taxon>
        <taxon>Muroidea</taxon>
        <taxon>Cricetidae</taxon>
        <taxon>Cricetinae</taxon>
        <taxon>Cricetulus</taxon>
    </lineage>
</organism>
<evidence type="ECO:0000313" key="3">
    <source>
        <dbReference type="Proteomes" id="UP000001075"/>
    </source>
</evidence>
<dbReference type="AlphaFoldDB" id="G3I0W7"/>
<dbReference type="InParanoid" id="G3I0W7"/>
<evidence type="ECO:0000256" key="1">
    <source>
        <dbReference type="SAM" id="MobiDB-lite"/>
    </source>
</evidence>